<gene>
    <name evidence="2" type="ORF">Q8814_03100</name>
</gene>
<keyword evidence="1" id="KW-0560">Oxidoreductase</keyword>
<evidence type="ECO:0000256" key="1">
    <source>
        <dbReference type="ARBA" id="ARBA00023002"/>
    </source>
</evidence>
<sequence length="81" mass="8730">MHGIRVNTIAPGFIDTPIYGNSDTSATYKARLAQDVLFSRRLGSTDEVAALASACLDNPCLNAETIRIDGGIRMHPSLPDR</sequence>
<dbReference type="InterPro" id="IPR036291">
    <property type="entry name" value="NAD(P)-bd_dom_sf"/>
</dbReference>
<name>A0ABU7JM55_9NOCA</name>
<dbReference type="PANTHER" id="PTHR43658">
    <property type="entry name" value="SHORT-CHAIN DEHYDROGENASE/REDUCTASE"/>
    <property type="match status" value="1"/>
</dbReference>
<protein>
    <submittedName>
        <fullName evidence="2">SDR family oxidoreductase</fullName>
    </submittedName>
</protein>
<dbReference type="PANTHER" id="PTHR43658:SF8">
    <property type="entry name" value="17-BETA-HYDROXYSTEROID DEHYDROGENASE 14-RELATED"/>
    <property type="match status" value="1"/>
</dbReference>
<evidence type="ECO:0000313" key="3">
    <source>
        <dbReference type="Proteomes" id="UP001331936"/>
    </source>
</evidence>
<organism evidence="2 3">
    <name type="scientific">Rhodococcus chondri</name>
    <dbReference type="NCBI Taxonomy" id="3065941"/>
    <lineage>
        <taxon>Bacteria</taxon>
        <taxon>Bacillati</taxon>
        <taxon>Actinomycetota</taxon>
        <taxon>Actinomycetes</taxon>
        <taxon>Mycobacteriales</taxon>
        <taxon>Nocardiaceae</taxon>
        <taxon>Rhodococcus</taxon>
    </lineage>
</organism>
<dbReference type="Pfam" id="PF13561">
    <property type="entry name" value="adh_short_C2"/>
    <property type="match status" value="1"/>
</dbReference>
<evidence type="ECO:0000313" key="2">
    <source>
        <dbReference type="EMBL" id="MEE2031113.1"/>
    </source>
</evidence>
<reference evidence="2 3" key="1">
    <citation type="submission" date="2023-08" db="EMBL/GenBank/DDBJ databases">
        <authorList>
            <person name="Girao M."/>
            <person name="Carvalho M.F."/>
        </authorList>
    </citation>
    <scope>NUCLEOTIDE SEQUENCE [LARGE SCALE GENOMIC DNA]</scope>
    <source>
        <strain evidence="2 3">CC-R104</strain>
    </source>
</reference>
<comment type="caution">
    <text evidence="2">The sequence shown here is derived from an EMBL/GenBank/DDBJ whole genome shotgun (WGS) entry which is preliminary data.</text>
</comment>
<dbReference type="InterPro" id="IPR002347">
    <property type="entry name" value="SDR_fam"/>
</dbReference>
<dbReference type="Proteomes" id="UP001331936">
    <property type="component" value="Unassembled WGS sequence"/>
</dbReference>
<dbReference type="SUPFAM" id="SSF51735">
    <property type="entry name" value="NAD(P)-binding Rossmann-fold domains"/>
    <property type="match status" value="1"/>
</dbReference>
<accession>A0ABU7JM55</accession>
<dbReference type="EMBL" id="JAUZMZ010000009">
    <property type="protein sequence ID" value="MEE2031113.1"/>
    <property type="molecule type" value="Genomic_DNA"/>
</dbReference>
<keyword evidence="3" id="KW-1185">Reference proteome</keyword>
<dbReference type="Gene3D" id="3.40.50.720">
    <property type="entry name" value="NAD(P)-binding Rossmann-like Domain"/>
    <property type="match status" value="1"/>
</dbReference>
<dbReference type="PRINTS" id="PR00081">
    <property type="entry name" value="GDHRDH"/>
</dbReference>
<proteinExistence type="predicted"/>
<dbReference type="RefSeq" id="WP_330150539.1">
    <property type="nucleotide sequence ID" value="NZ_JAUZMZ010000009.1"/>
</dbReference>